<organism evidence="1 2">
    <name type="scientific">Trichonephila clavipes</name>
    <name type="common">Golden silk orbweaver</name>
    <name type="synonym">Nephila clavipes</name>
    <dbReference type="NCBI Taxonomy" id="2585209"/>
    <lineage>
        <taxon>Eukaryota</taxon>
        <taxon>Metazoa</taxon>
        <taxon>Ecdysozoa</taxon>
        <taxon>Arthropoda</taxon>
        <taxon>Chelicerata</taxon>
        <taxon>Arachnida</taxon>
        <taxon>Araneae</taxon>
        <taxon>Araneomorphae</taxon>
        <taxon>Entelegynae</taxon>
        <taxon>Araneoidea</taxon>
        <taxon>Nephilidae</taxon>
        <taxon>Trichonephila</taxon>
    </lineage>
</organism>
<name>A0A8X7BI15_TRICX</name>
<protein>
    <submittedName>
        <fullName evidence="1">Uncharacterized protein F54H12.2</fullName>
    </submittedName>
</protein>
<dbReference type="PANTHER" id="PTHR23409:SF21">
    <property type="entry name" value="CAPSID PROTEIN"/>
    <property type="match status" value="1"/>
</dbReference>
<proteinExistence type="predicted"/>
<sequence length="430" mass="48682">MSFYVTLPSDSSMHFFPENKISHFKTQLPSPVCLNGEWEVGLSEIIYPHSWLNVNETNNYFLYKAGDGNISSTVKRTIDVGCYETMLDIISAVQLALPKNPNRFTIIYNKATKRVKINAVQGSSLHLENLGELLGFKRNAIIIGNMKSEFVADARSNFSVFYVYSDLISPQIVGDTQAPLLRIVRTKGKDGETISQYYDRPHYLPLVRHSFQTIQSELRLNSGDFVPFERGQIGSGLTHYKGINFQKGYGIGGIFRRLFRAALPFSKRRNSNSYSRWAVETISSSLSNVFDNAPVEFHISGSAEDYIDLSQTQLYVKAKIVKVDNTPITKDDTIGPVNLFLHSLFSQVDVSLNDRVVSNSSNTYPYRSYIETLLNHGYDSKTSQLTAELFYKDSDDGLKKRTEFFKESATVDMIGCIHSDLFHQDRLLLN</sequence>
<keyword evidence="2" id="KW-1185">Reference proteome</keyword>
<evidence type="ECO:0000313" key="1">
    <source>
        <dbReference type="EMBL" id="GFY32025.1"/>
    </source>
</evidence>
<dbReference type="InterPro" id="IPR000358">
    <property type="entry name" value="RNR_small_fam"/>
</dbReference>
<accession>A0A8X7BI15</accession>
<dbReference type="PANTHER" id="PTHR23409">
    <property type="entry name" value="RIBONUCLEOSIDE-DIPHOSPHATE REDUCTASE SMALL CHAIN"/>
    <property type="match status" value="1"/>
</dbReference>
<gene>
    <name evidence="1" type="primary">F54H12.2_86</name>
    <name evidence="1" type="ORF">TNCV_2621621</name>
</gene>
<dbReference type="GO" id="GO:0004748">
    <property type="term" value="F:ribonucleoside-diphosphate reductase activity, thioredoxin disulfide as acceptor"/>
    <property type="evidence" value="ECO:0007669"/>
    <property type="project" value="TreeGrafter"/>
</dbReference>
<comment type="caution">
    <text evidence="1">The sequence shown here is derived from an EMBL/GenBank/DDBJ whole genome shotgun (WGS) entry which is preliminary data.</text>
</comment>
<dbReference type="Proteomes" id="UP000887159">
    <property type="component" value="Unassembled WGS sequence"/>
</dbReference>
<dbReference type="GO" id="GO:0009263">
    <property type="term" value="P:deoxyribonucleotide biosynthetic process"/>
    <property type="evidence" value="ECO:0007669"/>
    <property type="project" value="InterPro"/>
</dbReference>
<dbReference type="GO" id="GO:0005829">
    <property type="term" value="C:cytosol"/>
    <property type="evidence" value="ECO:0007669"/>
    <property type="project" value="TreeGrafter"/>
</dbReference>
<dbReference type="EMBL" id="BMAU01021401">
    <property type="protein sequence ID" value="GFY32025.1"/>
    <property type="molecule type" value="Genomic_DNA"/>
</dbReference>
<dbReference type="AlphaFoldDB" id="A0A8X7BI15"/>
<evidence type="ECO:0000313" key="2">
    <source>
        <dbReference type="Proteomes" id="UP000887159"/>
    </source>
</evidence>
<reference evidence="1" key="1">
    <citation type="submission" date="2020-08" db="EMBL/GenBank/DDBJ databases">
        <title>Multicomponent nature underlies the extraordinary mechanical properties of spider dragline silk.</title>
        <authorList>
            <person name="Kono N."/>
            <person name="Nakamura H."/>
            <person name="Mori M."/>
            <person name="Yoshida Y."/>
            <person name="Ohtoshi R."/>
            <person name="Malay A.D."/>
            <person name="Moran D.A.P."/>
            <person name="Tomita M."/>
            <person name="Numata K."/>
            <person name="Arakawa K."/>
        </authorList>
    </citation>
    <scope>NUCLEOTIDE SEQUENCE</scope>
</reference>